<gene>
    <name evidence="2" type="ORF">GGR22_003067</name>
</gene>
<feature type="transmembrane region" description="Helical" evidence="1">
    <location>
        <begin position="102"/>
        <end position="123"/>
    </location>
</feature>
<comment type="caution">
    <text evidence="2">The sequence shown here is derived from an EMBL/GenBank/DDBJ whole genome shotgun (WGS) entry which is preliminary data.</text>
</comment>
<organism evidence="2 3">
    <name type="scientific">Flavobacterium gossypii</name>
    <dbReference type="NCBI Taxonomy" id="1646119"/>
    <lineage>
        <taxon>Bacteria</taxon>
        <taxon>Pseudomonadati</taxon>
        <taxon>Bacteroidota</taxon>
        <taxon>Flavobacteriia</taxon>
        <taxon>Flavobacteriales</taxon>
        <taxon>Flavobacteriaceae</taxon>
        <taxon>Flavobacterium</taxon>
    </lineage>
</organism>
<name>A0ABR6DT62_9FLAO</name>
<dbReference type="Proteomes" id="UP000555003">
    <property type="component" value="Unassembled WGS sequence"/>
</dbReference>
<accession>A0ABR6DT62</accession>
<feature type="transmembrane region" description="Helical" evidence="1">
    <location>
        <begin position="63"/>
        <end position="90"/>
    </location>
</feature>
<evidence type="ECO:0000256" key="1">
    <source>
        <dbReference type="SAM" id="Phobius"/>
    </source>
</evidence>
<feature type="transmembrane region" description="Helical" evidence="1">
    <location>
        <begin position="21"/>
        <end position="43"/>
    </location>
</feature>
<evidence type="ECO:0000313" key="3">
    <source>
        <dbReference type="Proteomes" id="UP000555003"/>
    </source>
</evidence>
<dbReference type="EMBL" id="JACJIS010000004">
    <property type="protein sequence ID" value="MBA9074890.1"/>
    <property type="molecule type" value="Genomic_DNA"/>
</dbReference>
<keyword evidence="3" id="KW-1185">Reference proteome</keyword>
<evidence type="ECO:0000313" key="2">
    <source>
        <dbReference type="EMBL" id="MBA9074890.1"/>
    </source>
</evidence>
<protein>
    <submittedName>
        <fullName evidence="2">Uncharacterized protein</fullName>
    </submittedName>
</protein>
<sequence>MLKKLLSISLLESKISIILRFLNFIFWLSVIMSFASLLFVIFSTTKYYYHFSNPSFLDVLQALTVYTAFYIIIFVAFPAVLILILTYFLFKVKFKKSLQIKKHIWLIILNILILIAIFLIVAINKP</sequence>
<dbReference type="RefSeq" id="WP_379730643.1">
    <property type="nucleotide sequence ID" value="NZ_JBHSBZ010000012.1"/>
</dbReference>
<reference evidence="2 3" key="1">
    <citation type="submission" date="2020-08" db="EMBL/GenBank/DDBJ databases">
        <title>Genomic Encyclopedia of Type Strains, Phase IV (KMG-IV): sequencing the most valuable type-strain genomes for metagenomic binning, comparative biology and taxonomic classification.</title>
        <authorList>
            <person name="Goeker M."/>
        </authorList>
    </citation>
    <scope>NUCLEOTIDE SEQUENCE [LARGE SCALE GENOMIC DNA]</scope>
    <source>
        <strain evidence="2 3">DSM 100397</strain>
    </source>
</reference>
<keyword evidence="1" id="KW-0812">Transmembrane</keyword>
<keyword evidence="1" id="KW-0472">Membrane</keyword>
<keyword evidence="1" id="KW-1133">Transmembrane helix</keyword>
<proteinExistence type="predicted"/>